<organism evidence="2 3">
    <name type="scientific">Acinetobacter genomosp. 15BJ</name>
    <dbReference type="NCBI Taxonomy" id="106651"/>
    <lineage>
        <taxon>Bacteria</taxon>
        <taxon>Pseudomonadati</taxon>
        <taxon>Pseudomonadota</taxon>
        <taxon>Gammaproteobacteria</taxon>
        <taxon>Moraxellales</taxon>
        <taxon>Moraxellaceae</taxon>
        <taxon>Acinetobacter</taxon>
    </lineage>
</organism>
<dbReference type="EMBL" id="JAUMJH010000034">
    <property type="protein sequence ID" value="MDO3658221.1"/>
    <property type="molecule type" value="Genomic_DNA"/>
</dbReference>
<dbReference type="Proteomes" id="UP001168902">
    <property type="component" value="Unassembled WGS sequence"/>
</dbReference>
<feature type="transmembrane region" description="Helical" evidence="1">
    <location>
        <begin position="92"/>
        <end position="110"/>
    </location>
</feature>
<evidence type="ECO:0000313" key="3">
    <source>
        <dbReference type="Proteomes" id="UP001168902"/>
    </source>
</evidence>
<evidence type="ECO:0000313" key="2">
    <source>
        <dbReference type="EMBL" id="MDO3658221.1"/>
    </source>
</evidence>
<keyword evidence="1" id="KW-1133">Transmembrane helix</keyword>
<protein>
    <submittedName>
        <fullName evidence="2">EpsG family protein</fullName>
    </submittedName>
</protein>
<feature type="transmembrane region" description="Helical" evidence="1">
    <location>
        <begin position="162"/>
        <end position="183"/>
    </location>
</feature>
<evidence type="ECO:0000256" key="1">
    <source>
        <dbReference type="SAM" id="Phobius"/>
    </source>
</evidence>
<feature type="transmembrane region" description="Helical" evidence="1">
    <location>
        <begin position="217"/>
        <end position="236"/>
    </location>
</feature>
<dbReference type="RefSeq" id="WP_302897606.1">
    <property type="nucleotide sequence ID" value="NZ_JAUMJH010000034.1"/>
</dbReference>
<proteinExistence type="predicted"/>
<feature type="transmembrane region" description="Helical" evidence="1">
    <location>
        <begin position="302"/>
        <end position="319"/>
    </location>
</feature>
<reference evidence="2 3" key="1">
    <citation type="submission" date="2023-07" db="EMBL/GenBank/DDBJ databases">
        <title>A novel proteolytic Acinetobacter species.</title>
        <authorList>
            <person name="Nemec A."/>
            <person name="Radolfova-Krizova L."/>
        </authorList>
    </citation>
    <scope>NUCLEOTIDE SEQUENCE [LARGE SCALE GENOMIC DNA]</scope>
    <source>
        <strain evidence="2 3">NIPH 1865</strain>
    </source>
</reference>
<gene>
    <name evidence="2" type="ORF">Q3V53_13635</name>
</gene>
<feature type="transmembrane region" description="Helical" evidence="1">
    <location>
        <begin position="273"/>
        <end position="290"/>
    </location>
</feature>
<sequence>MIEPVYIFFLYVALGIIYCFKTTDFKHSAFIFFILVFWSLGLRTFNIGNDFLTYSSVLDLDWKYYLDIYYLREPLYWFSSKFLYEYVVHDKTYVFFLLDVIFFTTFLLFIKKNKLPEYLVFLFILFFPSILGIQNVYRQFLATFFIIYAIFNEDKSTLKSFIYLFVAFLLHGVAILFVPFIFLKQRKYLSTFFSFIILIAVYSVFGGDKSNSDTGDVNPAIYLLAMFLIFLGYALINNFKIKYKGNFFINSFFLGFILYSFSIFLMGSGQSKRVGMIVLLLNLFSLIVYLEKEYRNSIQNKVLIRILVFFFLTIITIVVPSSRNMLLGG</sequence>
<comment type="caution">
    <text evidence="2">The sequence shown here is derived from an EMBL/GenBank/DDBJ whole genome shotgun (WGS) entry which is preliminary data.</text>
</comment>
<feature type="transmembrane region" description="Helical" evidence="1">
    <location>
        <begin position="122"/>
        <end position="150"/>
    </location>
</feature>
<feature type="transmembrane region" description="Helical" evidence="1">
    <location>
        <begin position="188"/>
        <end position="205"/>
    </location>
</feature>
<feature type="transmembrane region" description="Helical" evidence="1">
    <location>
        <begin position="248"/>
        <end position="267"/>
    </location>
</feature>
<keyword evidence="1" id="KW-0472">Membrane</keyword>
<dbReference type="Pfam" id="PF14897">
    <property type="entry name" value="EpsG"/>
    <property type="match status" value="1"/>
</dbReference>
<keyword evidence="1" id="KW-0812">Transmembrane</keyword>
<dbReference type="InterPro" id="IPR049458">
    <property type="entry name" value="EpsG-like"/>
</dbReference>
<name>A0ABT8V1I7_9GAMM</name>
<feature type="transmembrane region" description="Helical" evidence="1">
    <location>
        <begin position="30"/>
        <end position="48"/>
    </location>
</feature>
<feature type="transmembrane region" description="Helical" evidence="1">
    <location>
        <begin position="6"/>
        <end position="23"/>
    </location>
</feature>
<keyword evidence="3" id="KW-1185">Reference proteome</keyword>
<accession>A0ABT8V1I7</accession>